<evidence type="ECO:0000256" key="1">
    <source>
        <dbReference type="SAM" id="Phobius"/>
    </source>
</evidence>
<name>A0A6C0IRC5_9ZZZZ</name>
<feature type="transmembrane region" description="Helical" evidence="1">
    <location>
        <begin position="169"/>
        <end position="191"/>
    </location>
</feature>
<evidence type="ECO:0000313" key="2">
    <source>
        <dbReference type="EMBL" id="QHT94966.1"/>
    </source>
</evidence>
<dbReference type="AlphaFoldDB" id="A0A6C0IRC5"/>
<dbReference type="EMBL" id="MN740233">
    <property type="protein sequence ID" value="QHT94966.1"/>
    <property type="molecule type" value="Genomic_DNA"/>
</dbReference>
<proteinExistence type="predicted"/>
<feature type="transmembrane region" description="Helical" evidence="1">
    <location>
        <begin position="143"/>
        <end position="163"/>
    </location>
</feature>
<accession>A0A6C0IRC5</accession>
<organism evidence="2">
    <name type="scientific">viral metagenome</name>
    <dbReference type="NCBI Taxonomy" id="1070528"/>
    <lineage>
        <taxon>unclassified sequences</taxon>
        <taxon>metagenomes</taxon>
        <taxon>organismal metagenomes</taxon>
    </lineage>
</organism>
<keyword evidence="1" id="KW-1133">Transmembrane helix</keyword>
<protein>
    <submittedName>
        <fullName evidence="2">Uncharacterized protein</fullName>
    </submittedName>
</protein>
<sequence>MNHKPLENKYIKDASDIKIEIQSDLSGISMSIEDIMREIPHHIFQNHKVGGKKIPLNIEDAILNVKLGIIKSLDNYDFDNIDTITGTGDMSSKVSYEKVEKSLEKLYAAPKEYYSSAMDILGSYIRGQKLIYMESKYHCETNLNYLMLPAIFLSSLAAVASVGLDGYSWGSITMSGLNAFISFLLAIVSYMKLDAQAEAHKTSAHQYDKLQSSCEFSSGYFLLFGLDDNSVDEIKERITEIEAKIKEIKATNQFVIPRQIRYAYPTIYNLNVFSIIKKIENCKRDYITKIRDITNRIIHLKTECNELVCPEDIEVKKQKIKICFDSKSSALSTILLLKSAFSIIDQIFQAEIASAEKERRRLCSNCCYKEPIDIMDTNNFIKYIMDPFNKYEPWIDPETQTDNIMKMKDALHDYRECNDDKKIKKAKLRAISQMEL</sequence>
<reference evidence="2" key="1">
    <citation type="journal article" date="2020" name="Nature">
        <title>Giant virus diversity and host interactions through global metagenomics.</title>
        <authorList>
            <person name="Schulz F."/>
            <person name="Roux S."/>
            <person name="Paez-Espino D."/>
            <person name="Jungbluth S."/>
            <person name="Walsh D.A."/>
            <person name="Denef V.J."/>
            <person name="McMahon K.D."/>
            <person name="Konstantinidis K.T."/>
            <person name="Eloe-Fadrosh E.A."/>
            <person name="Kyrpides N.C."/>
            <person name="Woyke T."/>
        </authorList>
    </citation>
    <scope>NUCLEOTIDE SEQUENCE</scope>
    <source>
        <strain evidence="2">GVMAG-M-3300024261-37</strain>
    </source>
</reference>
<keyword evidence="1" id="KW-0812">Transmembrane</keyword>
<keyword evidence="1" id="KW-0472">Membrane</keyword>